<evidence type="ECO:0000256" key="2">
    <source>
        <dbReference type="SAM" id="MobiDB-lite"/>
    </source>
</evidence>
<dbReference type="PRINTS" id="PR00081">
    <property type="entry name" value="GDHRDH"/>
</dbReference>
<dbReference type="GO" id="GO:0004316">
    <property type="term" value="F:3-oxoacyl-[acyl-carrier-protein] reductase (NADPH) activity"/>
    <property type="evidence" value="ECO:0007669"/>
    <property type="project" value="UniProtKB-EC"/>
</dbReference>
<gene>
    <name evidence="4" type="ORF">ACFSCS_12430</name>
</gene>
<dbReference type="SUPFAM" id="SSF51735">
    <property type="entry name" value="NAD(P)-binding Rossmann-fold domains"/>
    <property type="match status" value="1"/>
</dbReference>
<evidence type="ECO:0000313" key="4">
    <source>
        <dbReference type="EMBL" id="MFD1890982.1"/>
    </source>
</evidence>
<protein>
    <submittedName>
        <fullName evidence="4">3-oxoacyl-ACP reductase</fullName>
        <ecNumber evidence="4">1.1.1.100</ecNumber>
    </submittedName>
</protein>
<organism evidence="4 5">
    <name type="scientific">Luteococcus peritonei</name>
    <dbReference type="NCBI Taxonomy" id="88874"/>
    <lineage>
        <taxon>Bacteria</taxon>
        <taxon>Bacillati</taxon>
        <taxon>Actinomycetota</taxon>
        <taxon>Actinomycetes</taxon>
        <taxon>Propionibacteriales</taxon>
        <taxon>Propionibacteriaceae</taxon>
        <taxon>Luteococcus</taxon>
    </lineage>
</organism>
<dbReference type="InterPro" id="IPR002347">
    <property type="entry name" value="SDR_fam"/>
</dbReference>
<evidence type="ECO:0000313" key="5">
    <source>
        <dbReference type="Proteomes" id="UP001597326"/>
    </source>
</evidence>
<feature type="region of interest" description="Disordered" evidence="2">
    <location>
        <begin position="70"/>
        <end position="94"/>
    </location>
</feature>
<dbReference type="InterPro" id="IPR036291">
    <property type="entry name" value="NAD(P)-bd_dom_sf"/>
</dbReference>
<comment type="similarity">
    <text evidence="1">Belongs to the short-chain dehydrogenases/reductases (SDR) family.</text>
</comment>
<dbReference type="Proteomes" id="UP001597326">
    <property type="component" value="Unassembled WGS sequence"/>
</dbReference>
<dbReference type="Gene3D" id="3.40.50.720">
    <property type="entry name" value="NAD(P)-binding Rossmann-like Domain"/>
    <property type="match status" value="2"/>
</dbReference>
<dbReference type="EMBL" id="JBHUFZ010000028">
    <property type="protein sequence ID" value="MFD1890982.1"/>
    <property type="molecule type" value="Genomic_DNA"/>
</dbReference>
<evidence type="ECO:0000256" key="1">
    <source>
        <dbReference type="ARBA" id="ARBA00006484"/>
    </source>
</evidence>
<feature type="domain" description="Ketoreductase" evidence="3">
    <location>
        <begin position="229"/>
        <end position="416"/>
    </location>
</feature>
<dbReference type="InterPro" id="IPR057326">
    <property type="entry name" value="KR_dom"/>
</dbReference>
<feature type="compositionally biased region" description="Basic and acidic residues" evidence="2">
    <location>
        <begin position="72"/>
        <end position="84"/>
    </location>
</feature>
<dbReference type="PANTHER" id="PTHR42760">
    <property type="entry name" value="SHORT-CHAIN DEHYDROGENASES/REDUCTASES FAMILY MEMBER"/>
    <property type="match status" value="1"/>
</dbReference>
<comment type="caution">
    <text evidence="4">The sequence shown here is derived from an EMBL/GenBank/DDBJ whole genome shotgun (WGS) entry which is preliminary data.</text>
</comment>
<keyword evidence="4" id="KW-0560">Oxidoreductase</keyword>
<dbReference type="RefSeq" id="WP_343874385.1">
    <property type="nucleotide sequence ID" value="NZ_BAAAIX010000026.1"/>
</dbReference>
<dbReference type="PANTHER" id="PTHR42760:SF78">
    <property type="entry name" value="3-OXOACYL-[ACYL-CARRIER-PROTEIN] REDUCTASE [NADH]"/>
    <property type="match status" value="1"/>
</dbReference>
<dbReference type="SMART" id="SM00822">
    <property type="entry name" value="PKS_KR"/>
    <property type="match status" value="1"/>
</dbReference>
<dbReference type="Pfam" id="PF00106">
    <property type="entry name" value="adh_short"/>
    <property type="match status" value="1"/>
</dbReference>
<sequence length="474" mass="49685">MPKKSVLETIYKTPVGHALATRAGLADPPRLRRGRTAAEGQVLLQQLDGGGIVAQTLDLLGIAHGTPLLDLPENRTETTDDKGRTRTNPPAYNARPGAVLVDATGITRLEQLEGVRQALRPAMKGLERSGRVVIVGRAASAVTDIEAKAVAQALDGINRTVGKELRGGSTSNLVWLAEGAGTEDFASSLHFLLQGRSAFVSGQTWTVAPRKQGDAVGEDFDRERPLAGRVVVVTGSARGIGAAISRTFARDGAHVVCVDMPQAGDALAAVANEIGGSALQLDITSDGAGQRIARHVAQLFGDDARIWAIVHNAGITRDKMLANLDEKQWAQVIEVNLAAEMRINQELLDPTLAGGLAESARIVGIASTSGVAGNKGQTNYAASKAGVMGYVWAMKELLADRPVTINAVAPGFIETDMTAAIPFVSREIFRRTNSLGQGGQPVDVAETIAWLCDPANGGVDGQVVRVCGQNLVGA</sequence>
<accession>A0ABW4RXD6</accession>
<evidence type="ECO:0000259" key="3">
    <source>
        <dbReference type="SMART" id="SM00822"/>
    </source>
</evidence>
<dbReference type="EC" id="1.1.1.100" evidence="4"/>
<keyword evidence="5" id="KW-1185">Reference proteome</keyword>
<dbReference type="NCBIfam" id="NF006110">
    <property type="entry name" value="PRK08261.1"/>
    <property type="match status" value="1"/>
</dbReference>
<proteinExistence type="inferred from homology"/>
<reference evidence="5" key="1">
    <citation type="journal article" date="2019" name="Int. J. Syst. Evol. Microbiol.">
        <title>The Global Catalogue of Microorganisms (GCM) 10K type strain sequencing project: providing services to taxonomists for standard genome sequencing and annotation.</title>
        <authorList>
            <consortium name="The Broad Institute Genomics Platform"/>
            <consortium name="The Broad Institute Genome Sequencing Center for Infectious Disease"/>
            <person name="Wu L."/>
            <person name="Ma J."/>
        </authorList>
    </citation>
    <scope>NUCLEOTIDE SEQUENCE [LARGE SCALE GENOMIC DNA]</scope>
    <source>
        <strain evidence="5">CAIM 431</strain>
    </source>
</reference>
<name>A0ABW4RXD6_9ACTN</name>